<evidence type="ECO:0000313" key="3">
    <source>
        <dbReference type="Proteomes" id="UP001363151"/>
    </source>
</evidence>
<evidence type="ECO:0000256" key="1">
    <source>
        <dbReference type="SAM" id="MobiDB-lite"/>
    </source>
</evidence>
<proteinExistence type="predicted"/>
<feature type="region of interest" description="Disordered" evidence="1">
    <location>
        <begin position="95"/>
        <end position="120"/>
    </location>
</feature>
<gene>
    <name evidence="2" type="ORF">SO694_00047026</name>
</gene>
<accession>A0ABR1G8J5</accession>
<sequence length="840" mass="90322">MAAKKKCKATCSKKCQGVAAVVALNEDDASWRAKGKKKTRGCAWVAKKKTPKRCATEGAVAACATTCAPFALDTFRSCDAVAGARDAKWFGESSGGGGFEELLPDDRRRLDEDDSSRELERVAESECTVWSSSGGFFWDEGFGGDALEMDGGAFSDGAMAVGAPENGAPAPAPAPAPGGDRGDFSETNTQEAGVEEPDVIKTVGDYVYRISAPVVGDEDASGRSPCERRLSVLDDSDAEAGPRLVGSVPFGDLVTEPDGMLVDGDVLLVYGRTWLEYVDDADTFWGDWPAPYWWWWDLRRAGAVVLLFDVSDPTTPKLLRRQIHEGSPVAARRVGATSYVVVSRTPSWGEAPRSVVPLYRDERIVGGELRDGVASKNESVHTSAGKVGPMVPVCACDDLYFASGLGDDIGDYTTVLAFTHASPEEARSAELAATTVATRSDSAVYASTTALYLTQVRWNGWQTGDAAYTTFVSKFALDGMDVAFETRFKAPGRVLNQFSMSEADGHFRVATTTRINGDDWTSDVSSGVYVFDAGGAPVGAVGGLAPGESIKSARFTATRLYLVTFVETDPLFVIALDDPAEPRVLGELKVPGYSAYLHQLNATHLIGLGRDTELTKEGWVVERGLQLSLFDVSDELKPERDGVAIIGDRGTQSPALDDHHAFQCWPDDKVVAFPLAKAEDDDDDIDVWRPAPTVFQGVALFGAAGAGLELLAEVTHLPDGYFEPEWVCNWGCPDDDAYVPDLPDDDDADWWSEYAYEYVYEEGSGSTYSGSWSKRAKTAAQSGLEIDRVLQRGDHVYTFSANAVLKSCPLSPDGCPDGEAVAQIELNDVDAFPAFVWGGL</sequence>
<name>A0ABR1G8J5_AURAN</name>
<feature type="compositionally biased region" description="Basic and acidic residues" evidence="1">
    <location>
        <begin position="104"/>
        <end position="120"/>
    </location>
</feature>
<dbReference type="Proteomes" id="UP001363151">
    <property type="component" value="Unassembled WGS sequence"/>
</dbReference>
<dbReference type="EMBL" id="JBBJCI010000080">
    <property type="protein sequence ID" value="KAK7249269.1"/>
    <property type="molecule type" value="Genomic_DNA"/>
</dbReference>
<evidence type="ECO:0000313" key="2">
    <source>
        <dbReference type="EMBL" id="KAK7249269.1"/>
    </source>
</evidence>
<dbReference type="Pfam" id="PF09826">
    <property type="entry name" value="Beta_propel"/>
    <property type="match status" value="1"/>
</dbReference>
<keyword evidence="3" id="KW-1185">Reference proteome</keyword>
<organism evidence="2 3">
    <name type="scientific">Aureococcus anophagefferens</name>
    <name type="common">Harmful bloom alga</name>
    <dbReference type="NCBI Taxonomy" id="44056"/>
    <lineage>
        <taxon>Eukaryota</taxon>
        <taxon>Sar</taxon>
        <taxon>Stramenopiles</taxon>
        <taxon>Ochrophyta</taxon>
        <taxon>Pelagophyceae</taxon>
        <taxon>Pelagomonadales</taxon>
        <taxon>Pelagomonadaceae</taxon>
        <taxon>Aureococcus</taxon>
    </lineage>
</organism>
<feature type="region of interest" description="Disordered" evidence="1">
    <location>
        <begin position="159"/>
        <end position="195"/>
    </location>
</feature>
<comment type="caution">
    <text evidence="2">The sequence shown here is derived from an EMBL/GenBank/DDBJ whole genome shotgun (WGS) entry which is preliminary data.</text>
</comment>
<reference evidence="2 3" key="1">
    <citation type="submission" date="2024-03" db="EMBL/GenBank/DDBJ databases">
        <title>Aureococcus anophagefferens CCMP1851 and Kratosvirus quantuckense: Draft genome of a second virus-susceptible host strain in the model system.</title>
        <authorList>
            <person name="Chase E."/>
            <person name="Truchon A.R."/>
            <person name="Schepens W."/>
            <person name="Wilhelm S.W."/>
        </authorList>
    </citation>
    <scope>NUCLEOTIDE SEQUENCE [LARGE SCALE GENOMIC DNA]</scope>
    <source>
        <strain evidence="2 3">CCMP1851</strain>
    </source>
</reference>
<protein>
    <submittedName>
        <fullName evidence="2">Uncharacterized protein</fullName>
    </submittedName>
</protein>
<dbReference type="InterPro" id="IPR019198">
    <property type="entry name" value="Beta_propeller_containing"/>
</dbReference>